<evidence type="ECO:0000256" key="2">
    <source>
        <dbReference type="ARBA" id="ARBA00022737"/>
    </source>
</evidence>
<dbReference type="Gene3D" id="3.30.1370.110">
    <property type="match status" value="1"/>
</dbReference>
<dbReference type="SUPFAM" id="SSF90229">
    <property type="entry name" value="CCCH zinc finger"/>
    <property type="match status" value="1"/>
</dbReference>
<feature type="domain" description="Smr" evidence="7">
    <location>
        <begin position="350"/>
        <end position="427"/>
    </location>
</feature>
<feature type="domain" description="C3H1-type" evidence="6">
    <location>
        <begin position="220"/>
        <end position="248"/>
    </location>
</feature>
<dbReference type="InterPro" id="IPR045877">
    <property type="entry name" value="ZFP36-like"/>
</dbReference>
<organism evidence="8 9">
    <name type="scientific">Caenorhabditis nigoni</name>
    <dbReference type="NCBI Taxonomy" id="1611254"/>
    <lineage>
        <taxon>Eukaryota</taxon>
        <taxon>Metazoa</taxon>
        <taxon>Ecdysozoa</taxon>
        <taxon>Nematoda</taxon>
        <taxon>Chromadorea</taxon>
        <taxon>Rhabditida</taxon>
        <taxon>Rhabditina</taxon>
        <taxon>Rhabditomorpha</taxon>
        <taxon>Rhabditoidea</taxon>
        <taxon>Rhabditidae</taxon>
        <taxon>Peloderinae</taxon>
        <taxon>Caenorhabditis</taxon>
    </lineage>
</organism>
<keyword evidence="9" id="KW-1185">Reference proteome</keyword>
<proteinExistence type="predicted"/>
<dbReference type="GO" id="GO:0003730">
    <property type="term" value="F:mRNA 3'-UTR binding"/>
    <property type="evidence" value="ECO:0007669"/>
    <property type="project" value="TreeGrafter"/>
</dbReference>
<evidence type="ECO:0000313" key="8">
    <source>
        <dbReference type="EMBL" id="PIC49435.1"/>
    </source>
</evidence>
<dbReference type="GO" id="GO:0008270">
    <property type="term" value="F:zinc ion binding"/>
    <property type="evidence" value="ECO:0007669"/>
    <property type="project" value="UniProtKB-KW"/>
</dbReference>
<feature type="zinc finger region" description="C3H1-type" evidence="5">
    <location>
        <begin position="262"/>
        <end position="287"/>
    </location>
</feature>
<dbReference type="PANTHER" id="PTHR12547:SF18">
    <property type="entry name" value="PROTEIN TIS11"/>
    <property type="match status" value="1"/>
</dbReference>
<evidence type="ECO:0000256" key="3">
    <source>
        <dbReference type="ARBA" id="ARBA00022771"/>
    </source>
</evidence>
<evidence type="ECO:0000313" key="9">
    <source>
        <dbReference type="Proteomes" id="UP000230233"/>
    </source>
</evidence>
<dbReference type="AlphaFoldDB" id="A0A2G5VCC9"/>
<dbReference type="SUPFAM" id="SSF160443">
    <property type="entry name" value="SMR domain-like"/>
    <property type="match status" value="1"/>
</dbReference>
<evidence type="ECO:0000256" key="4">
    <source>
        <dbReference type="ARBA" id="ARBA00022833"/>
    </source>
</evidence>
<gene>
    <name evidence="8" type="primary">Cnig_chr_II.g8046</name>
    <name evidence="8" type="ORF">B9Z55_008046</name>
</gene>
<keyword evidence="3 5" id="KW-0863">Zinc-finger</keyword>
<sequence>MLASTNTNFLQMCETMDGQPQLTSDCSQPLYPSGFFVEPSPAPFPYWQDEQTGYFYPVVQDSPTCMYYPVMEHLEPTYGQLEHVSTHLEPIQSVQFQMPQLETSYGPVDLGQVDQFGIQYHEQYHMEPIQHQVELPVLTEQQEYEFENPEELYYGSISQYADQQGTQQWTEQQPPPQKIEAPVLNTKEDVSEQHSTVEVFTTFKPEDQASESKENEKPPGYKSRLCTHYASGRKCPKGPNCHFAHGPQELKNRVPPAPTDPRRKTMICRNLETCTLGIRCRFLHPEDGPAYLKAVDFEEKKAEHGRKVQALHTLKRQHPEGSQEALDVEDQINKTVREYNGTKPRGEHYYDLHGMTTNGAEVYVEEIVVEMQKSQVERAWFETGRGNHSKWNFPAIKRLLIDKYSGSNDICISCDQLNPGILVLTIL</sequence>
<dbReference type="Pfam" id="PF00642">
    <property type="entry name" value="zf-CCCH"/>
    <property type="match status" value="1"/>
</dbReference>
<comment type="caution">
    <text evidence="8">The sequence shown here is derived from an EMBL/GenBank/DDBJ whole genome shotgun (WGS) entry which is preliminary data.</text>
</comment>
<keyword evidence="1 5" id="KW-0479">Metal-binding</keyword>
<keyword evidence="4 5" id="KW-0862">Zinc</keyword>
<dbReference type="PROSITE" id="PS50828">
    <property type="entry name" value="SMR"/>
    <property type="match status" value="1"/>
</dbReference>
<feature type="zinc finger region" description="C3H1-type" evidence="5">
    <location>
        <begin position="220"/>
        <end position="248"/>
    </location>
</feature>
<dbReference type="SMART" id="SM00463">
    <property type="entry name" value="SMR"/>
    <property type="match status" value="1"/>
</dbReference>
<dbReference type="InterPro" id="IPR036855">
    <property type="entry name" value="Znf_CCCH_sf"/>
</dbReference>
<evidence type="ECO:0000259" key="6">
    <source>
        <dbReference type="PROSITE" id="PS50103"/>
    </source>
</evidence>
<dbReference type="GO" id="GO:0005829">
    <property type="term" value="C:cytosol"/>
    <property type="evidence" value="ECO:0007669"/>
    <property type="project" value="TreeGrafter"/>
</dbReference>
<dbReference type="OrthoDB" id="5873440at2759"/>
<keyword evidence="2" id="KW-0677">Repeat</keyword>
<dbReference type="Proteomes" id="UP000230233">
    <property type="component" value="Chromosome II"/>
</dbReference>
<feature type="domain" description="C3H1-type" evidence="6">
    <location>
        <begin position="262"/>
        <end position="287"/>
    </location>
</feature>
<dbReference type="SMART" id="SM00356">
    <property type="entry name" value="ZnF_C3H1"/>
    <property type="match status" value="2"/>
</dbReference>
<evidence type="ECO:0000259" key="7">
    <source>
        <dbReference type="PROSITE" id="PS50828"/>
    </source>
</evidence>
<reference evidence="9" key="1">
    <citation type="submission" date="2017-10" db="EMBL/GenBank/DDBJ databases">
        <title>Rapid genome shrinkage in a self-fertile nematode reveals novel sperm competition proteins.</title>
        <authorList>
            <person name="Yin D."/>
            <person name="Schwarz E.M."/>
            <person name="Thomas C.G."/>
            <person name="Felde R.L."/>
            <person name="Korf I.F."/>
            <person name="Cutter A.D."/>
            <person name="Schartner C.M."/>
            <person name="Ralston E.J."/>
            <person name="Meyer B.J."/>
            <person name="Haag E.S."/>
        </authorList>
    </citation>
    <scope>NUCLEOTIDE SEQUENCE [LARGE SCALE GENOMIC DNA]</scope>
    <source>
        <strain evidence="9">JU1422</strain>
    </source>
</reference>
<protein>
    <submittedName>
        <fullName evidence="8">Uncharacterized protein</fullName>
    </submittedName>
</protein>
<evidence type="ECO:0000256" key="5">
    <source>
        <dbReference type="PROSITE-ProRule" id="PRU00723"/>
    </source>
</evidence>
<dbReference type="GO" id="GO:0043186">
    <property type="term" value="C:P granule"/>
    <property type="evidence" value="ECO:0007669"/>
    <property type="project" value="UniProtKB-ARBA"/>
</dbReference>
<dbReference type="PANTHER" id="PTHR12547">
    <property type="entry name" value="CCCH ZINC FINGER/TIS11-RELATED"/>
    <property type="match status" value="1"/>
</dbReference>
<dbReference type="STRING" id="1611254.A0A2G5VCC9"/>
<dbReference type="PROSITE" id="PS50103">
    <property type="entry name" value="ZF_C3H1"/>
    <property type="match status" value="2"/>
</dbReference>
<dbReference type="InterPro" id="IPR036063">
    <property type="entry name" value="Smr_dom_sf"/>
</dbReference>
<evidence type="ECO:0000256" key="1">
    <source>
        <dbReference type="ARBA" id="ARBA00022723"/>
    </source>
</evidence>
<dbReference type="EMBL" id="PDUG01000002">
    <property type="protein sequence ID" value="PIC49435.1"/>
    <property type="molecule type" value="Genomic_DNA"/>
</dbReference>
<accession>A0A2G5VCC9</accession>
<dbReference type="InterPro" id="IPR000571">
    <property type="entry name" value="Znf_CCCH"/>
</dbReference>
<dbReference type="InterPro" id="IPR002625">
    <property type="entry name" value="Smr_dom"/>
</dbReference>
<name>A0A2G5VCC9_9PELO</name>
<dbReference type="Gene3D" id="4.10.1000.10">
    <property type="entry name" value="Zinc finger, CCCH-type"/>
    <property type="match status" value="1"/>
</dbReference>